<feature type="compositionally biased region" description="Basic and acidic residues" evidence="1">
    <location>
        <begin position="193"/>
        <end position="207"/>
    </location>
</feature>
<feature type="compositionally biased region" description="Basic and acidic residues" evidence="1">
    <location>
        <begin position="163"/>
        <end position="174"/>
    </location>
</feature>
<feature type="region of interest" description="Disordered" evidence="1">
    <location>
        <begin position="186"/>
        <end position="207"/>
    </location>
</feature>
<accession>A0A150X564</accession>
<evidence type="ECO:0000313" key="3">
    <source>
        <dbReference type="Proteomes" id="UP000075606"/>
    </source>
</evidence>
<name>A0A150X564_9BACT</name>
<keyword evidence="3" id="KW-1185">Reference proteome</keyword>
<evidence type="ECO:0008006" key="4">
    <source>
        <dbReference type="Google" id="ProtNLM"/>
    </source>
</evidence>
<sequence>MDKERFSTLLQDPSLVTNADIKALNEYRKKYPYFQSLYVVVAKALKDREHPKTEAFIKKAAIYSANRSHLKEIIEGDFSFSKPKQETEQKPVLKVGQSIKAKDSLPQTKTEKIEGKDEAKEKLEENTEKEKPAEQSSKEKEGSSAMAEKPKDKQPAETPKTAADQEKIDNDLAEIEAAKRRIEALLSGQLDETQERKKEKPLSEKKKNQIQIIEKFIQNEPQLDRERMAQAEGNVDIEDLADKSILKEEAFETETLAELMAKQGKLKKAESIYKKLSLKFPEKSTYFATQIEKLKS</sequence>
<feature type="region of interest" description="Disordered" evidence="1">
    <location>
        <begin position="76"/>
        <end position="174"/>
    </location>
</feature>
<dbReference type="RefSeq" id="WP_068222863.1">
    <property type="nucleotide sequence ID" value="NZ_LRPC01000028.1"/>
</dbReference>
<dbReference type="STRING" id="333140.AWW68_14440"/>
<evidence type="ECO:0000313" key="2">
    <source>
        <dbReference type="EMBL" id="KYG73867.1"/>
    </source>
</evidence>
<dbReference type="AlphaFoldDB" id="A0A150X564"/>
<proteinExistence type="predicted"/>
<gene>
    <name evidence="2" type="ORF">AWW68_14440</name>
</gene>
<comment type="caution">
    <text evidence="2">The sequence shown here is derived from an EMBL/GenBank/DDBJ whole genome shotgun (WGS) entry which is preliminary data.</text>
</comment>
<reference evidence="2 3" key="1">
    <citation type="submission" date="2016-01" db="EMBL/GenBank/DDBJ databases">
        <title>Genome sequencing of Roseivirga spongicola UST030701-084.</title>
        <authorList>
            <person name="Selvaratnam C."/>
            <person name="Thevarajoo S."/>
            <person name="Goh K.M."/>
            <person name="Ee R."/>
            <person name="Chan K.-G."/>
            <person name="Chong C.S."/>
        </authorList>
    </citation>
    <scope>NUCLEOTIDE SEQUENCE [LARGE SCALE GENOMIC DNA]</scope>
    <source>
        <strain evidence="2 3">UST030701-084</strain>
    </source>
</reference>
<organism evidence="2 3">
    <name type="scientific">Roseivirga spongicola</name>
    <dbReference type="NCBI Taxonomy" id="333140"/>
    <lineage>
        <taxon>Bacteria</taxon>
        <taxon>Pseudomonadati</taxon>
        <taxon>Bacteroidota</taxon>
        <taxon>Cytophagia</taxon>
        <taxon>Cytophagales</taxon>
        <taxon>Roseivirgaceae</taxon>
        <taxon>Roseivirga</taxon>
    </lineage>
</organism>
<dbReference type="OrthoDB" id="594666at2"/>
<feature type="compositionally biased region" description="Basic and acidic residues" evidence="1">
    <location>
        <begin position="109"/>
        <end position="155"/>
    </location>
</feature>
<protein>
    <recommendedName>
        <fullName evidence="4">Tetratricopeptide repeat protein</fullName>
    </recommendedName>
</protein>
<dbReference type="Proteomes" id="UP000075606">
    <property type="component" value="Unassembled WGS sequence"/>
</dbReference>
<evidence type="ECO:0000256" key="1">
    <source>
        <dbReference type="SAM" id="MobiDB-lite"/>
    </source>
</evidence>
<dbReference type="EMBL" id="LRPC01000028">
    <property type="protein sequence ID" value="KYG73867.1"/>
    <property type="molecule type" value="Genomic_DNA"/>
</dbReference>